<accession>A0ABW3PK16</accession>
<name>A0ABW3PK16_9LACO</name>
<reference evidence="3" key="1">
    <citation type="journal article" date="2019" name="Int. J. Syst. Evol. Microbiol.">
        <title>The Global Catalogue of Microorganisms (GCM) 10K type strain sequencing project: providing services to taxonomists for standard genome sequencing and annotation.</title>
        <authorList>
            <consortium name="The Broad Institute Genomics Platform"/>
            <consortium name="The Broad Institute Genome Sequencing Center for Infectious Disease"/>
            <person name="Wu L."/>
            <person name="Ma J."/>
        </authorList>
    </citation>
    <scope>NUCLEOTIDE SEQUENCE [LARGE SCALE GENOMIC DNA]</scope>
    <source>
        <strain evidence="3">CCUG 71848</strain>
    </source>
</reference>
<dbReference type="Proteomes" id="UP001597156">
    <property type="component" value="Unassembled WGS sequence"/>
</dbReference>
<sequence length="155" mass="17780">MKEVMQFVNWFRVHNNADLKRYDFAEPLTQMKVMKLLYYVQGVNLAVNGEKAFPEKIVAWKYGPAVEAVHQKYSGCRAITGTISQSDLDDYHEIEDDPELGTVVNAVQDAFGDESAVELMRQTHHEMPWQKAPQSTVISPELMKTFFLKEVVEIL</sequence>
<dbReference type="Pfam" id="PF13274">
    <property type="entry name" value="SocA_Panacea"/>
    <property type="match status" value="1"/>
</dbReference>
<proteinExistence type="predicted"/>
<organism evidence="2 3">
    <name type="scientific">Lentilactobacillus raoultii</name>
    <dbReference type="NCBI Taxonomy" id="1987503"/>
    <lineage>
        <taxon>Bacteria</taxon>
        <taxon>Bacillati</taxon>
        <taxon>Bacillota</taxon>
        <taxon>Bacilli</taxon>
        <taxon>Lactobacillales</taxon>
        <taxon>Lactobacillaceae</taxon>
        <taxon>Lentilactobacillus</taxon>
    </lineage>
</organism>
<dbReference type="RefSeq" id="WP_121977824.1">
    <property type="nucleotide sequence ID" value="NZ_JBHTLH010000005.1"/>
</dbReference>
<evidence type="ECO:0000313" key="3">
    <source>
        <dbReference type="Proteomes" id="UP001597156"/>
    </source>
</evidence>
<gene>
    <name evidence="2" type="ORF">ACFQ22_02440</name>
</gene>
<dbReference type="EMBL" id="JBHTLH010000005">
    <property type="protein sequence ID" value="MFD1124223.1"/>
    <property type="molecule type" value="Genomic_DNA"/>
</dbReference>
<evidence type="ECO:0000313" key="2">
    <source>
        <dbReference type="EMBL" id="MFD1124223.1"/>
    </source>
</evidence>
<evidence type="ECO:0000259" key="1">
    <source>
        <dbReference type="Pfam" id="PF13274"/>
    </source>
</evidence>
<feature type="domain" description="Antitoxin SocA-like Panacea" evidence="1">
    <location>
        <begin position="33"/>
        <end position="130"/>
    </location>
</feature>
<protein>
    <submittedName>
        <fullName evidence="2">Panacea domain-containing protein</fullName>
    </submittedName>
</protein>
<dbReference type="InterPro" id="IPR025272">
    <property type="entry name" value="SocA_Panacea"/>
</dbReference>
<comment type="caution">
    <text evidence="2">The sequence shown here is derived from an EMBL/GenBank/DDBJ whole genome shotgun (WGS) entry which is preliminary data.</text>
</comment>
<keyword evidence="3" id="KW-1185">Reference proteome</keyword>